<comment type="caution">
    <text evidence="2">The sequence shown here is derived from an EMBL/GenBank/DDBJ whole genome shotgun (WGS) entry which is preliminary data.</text>
</comment>
<dbReference type="PANTHER" id="PTHR13696">
    <property type="entry name" value="P-LOOP CONTAINING NUCLEOSIDE TRIPHOSPHATE HYDROLASE"/>
    <property type="match status" value="1"/>
</dbReference>
<gene>
    <name evidence="2" type="ORF">EHV23_05985</name>
</gene>
<reference evidence="2 3" key="1">
    <citation type="submission" date="2018-11" db="EMBL/GenBank/DDBJ databases">
        <title>Genome sequencing of Lautropia sp. KCOM 2505 (= ChDC F240).</title>
        <authorList>
            <person name="Kook J.-K."/>
            <person name="Park S.-N."/>
            <person name="Lim Y.K."/>
        </authorList>
    </citation>
    <scope>NUCLEOTIDE SEQUENCE [LARGE SCALE GENOMIC DNA]</scope>
    <source>
        <strain evidence="2 3">KCOM 2505</strain>
    </source>
</reference>
<dbReference type="InterPro" id="IPR027417">
    <property type="entry name" value="P-loop_NTPase"/>
</dbReference>
<dbReference type="InterPro" id="IPR025669">
    <property type="entry name" value="AAA_dom"/>
</dbReference>
<name>A0A3R8LSH7_9BURK</name>
<feature type="domain" description="AAA" evidence="1">
    <location>
        <begin position="1"/>
        <end position="200"/>
    </location>
</feature>
<evidence type="ECO:0000313" key="3">
    <source>
        <dbReference type="Proteomes" id="UP000270261"/>
    </source>
</evidence>
<accession>A0A3R8LSH7</accession>
<dbReference type="CDD" id="cd02042">
    <property type="entry name" value="ParAB_family"/>
    <property type="match status" value="1"/>
</dbReference>
<dbReference type="InterPro" id="IPR050678">
    <property type="entry name" value="DNA_Partitioning_ATPase"/>
</dbReference>
<dbReference type="Gene3D" id="3.40.50.300">
    <property type="entry name" value="P-loop containing nucleotide triphosphate hydrolases"/>
    <property type="match status" value="1"/>
</dbReference>
<dbReference type="OrthoDB" id="9785810at2"/>
<proteinExistence type="predicted"/>
<keyword evidence="3" id="KW-1185">Reference proteome</keyword>
<dbReference type="EMBL" id="RRUE01000001">
    <property type="protein sequence ID" value="RRN45697.1"/>
    <property type="molecule type" value="Genomic_DNA"/>
</dbReference>
<dbReference type="Pfam" id="PF13614">
    <property type="entry name" value="AAA_31"/>
    <property type="match status" value="1"/>
</dbReference>
<dbReference type="SUPFAM" id="SSF52540">
    <property type="entry name" value="P-loop containing nucleoside triphosphate hydrolases"/>
    <property type="match status" value="1"/>
</dbReference>
<dbReference type="PANTHER" id="PTHR13696:SF99">
    <property type="entry name" value="COBYRINIC ACID AC-DIAMIDE SYNTHASE"/>
    <property type="match status" value="1"/>
</dbReference>
<protein>
    <submittedName>
        <fullName evidence="2">ParA family protein</fullName>
    </submittedName>
</protein>
<evidence type="ECO:0000259" key="1">
    <source>
        <dbReference type="Pfam" id="PF13614"/>
    </source>
</evidence>
<evidence type="ECO:0000313" key="2">
    <source>
        <dbReference type="EMBL" id="RRN45697.1"/>
    </source>
</evidence>
<dbReference type="Proteomes" id="UP000270261">
    <property type="component" value="Unassembled WGS sequence"/>
</dbReference>
<dbReference type="AlphaFoldDB" id="A0A3R8LSH7"/>
<dbReference type="RefSeq" id="WP_125095126.1">
    <property type="nucleotide sequence ID" value="NZ_RRUE01000001.1"/>
</dbReference>
<organism evidence="2 3">
    <name type="scientific">Lautropia dentalis</name>
    <dbReference type="NCBI Taxonomy" id="2490857"/>
    <lineage>
        <taxon>Bacteria</taxon>
        <taxon>Pseudomonadati</taxon>
        <taxon>Pseudomonadota</taxon>
        <taxon>Betaproteobacteria</taxon>
        <taxon>Burkholderiales</taxon>
        <taxon>Burkholderiaceae</taxon>
        <taxon>Lautropia</taxon>
    </lineage>
</organism>
<sequence length="332" mass="36751">MKTIAFFNNKGGVGKTSLVYHLAWMYADRGLRVLVADLDPQANLTAMFIDDDRLIDLWEGKPGNTVVDSLKPLVERTGDIREPHVEMVGGQGIGLVPGNLALSRFEDLLSQNWPDCLSGVVAPFRVMSAFHRIVMMATHQIQADIALIDVGPNLGAINRAALIAADQVVLPLAPDLFSLQGLRNLGPTLRSWRKDWKKRLGEFPAGEDLDVPEGNMLPLGYVVMQHGVRESRPVKAYQRWLNRIPSVYRTAVLDESIDQRDVPAVDADPHRLALLRNYRSLMPLAMDAHKPMFFLKAFDGAIGAHAAAVKACYDDFLDLGTQISLKSGFEMN</sequence>